<name>A0AAJ7WHY1_9ACAR</name>
<evidence type="ECO:0000313" key="4">
    <source>
        <dbReference type="Proteomes" id="UP000694867"/>
    </source>
</evidence>
<dbReference type="InterPro" id="IPR050403">
    <property type="entry name" value="Myosin_RLC"/>
</dbReference>
<dbReference type="FunFam" id="1.10.238.10:FF:000527">
    <property type="entry name" value="Calmodulin-3"/>
    <property type="match status" value="1"/>
</dbReference>
<reference evidence="5" key="1">
    <citation type="submission" date="2025-08" db="UniProtKB">
        <authorList>
            <consortium name="RefSeq"/>
        </authorList>
    </citation>
    <scope>IDENTIFICATION</scope>
</reference>
<organism evidence="4 5">
    <name type="scientific">Galendromus occidentalis</name>
    <name type="common">western predatory mite</name>
    <dbReference type="NCBI Taxonomy" id="34638"/>
    <lineage>
        <taxon>Eukaryota</taxon>
        <taxon>Metazoa</taxon>
        <taxon>Ecdysozoa</taxon>
        <taxon>Arthropoda</taxon>
        <taxon>Chelicerata</taxon>
        <taxon>Arachnida</taxon>
        <taxon>Acari</taxon>
        <taxon>Parasitiformes</taxon>
        <taxon>Mesostigmata</taxon>
        <taxon>Gamasina</taxon>
        <taxon>Phytoseioidea</taxon>
        <taxon>Phytoseiidae</taxon>
        <taxon>Typhlodrominae</taxon>
        <taxon>Galendromus</taxon>
    </lineage>
</organism>
<gene>
    <name evidence="5" type="primary">LOC100904566</name>
</gene>
<sequence>MFTQNQIAEFKEIFGFVDQDKDGILSKSDLRATFEQLGKISSDQELDDMIKEAGGPINFTQFLQIFGNKVAGMDEEEVIYNAFTVFDEGDGLCEEGKLRKMLTTFGERLTEKEATDVFNEAPMNKEGKIDLKKWANLLTKGVEDENQ</sequence>
<accession>A0AAJ7WHY1</accession>
<dbReference type="GeneID" id="100904566"/>
<evidence type="ECO:0000256" key="1">
    <source>
        <dbReference type="ARBA" id="ARBA00022737"/>
    </source>
</evidence>
<keyword evidence="4" id="KW-1185">Reference proteome</keyword>
<protein>
    <submittedName>
        <fullName evidence="5">Myosin regulatory light chain 2-like</fullName>
    </submittedName>
</protein>
<dbReference type="SUPFAM" id="SSF47473">
    <property type="entry name" value="EF-hand"/>
    <property type="match status" value="1"/>
</dbReference>
<evidence type="ECO:0000259" key="3">
    <source>
        <dbReference type="PROSITE" id="PS50222"/>
    </source>
</evidence>
<dbReference type="PANTHER" id="PTHR23049">
    <property type="entry name" value="MYOSIN REGULATORY LIGHT CHAIN 2"/>
    <property type="match status" value="1"/>
</dbReference>
<dbReference type="Gene3D" id="1.10.238.10">
    <property type="entry name" value="EF-hand"/>
    <property type="match status" value="2"/>
</dbReference>
<feature type="domain" description="EF-hand" evidence="3">
    <location>
        <begin position="5"/>
        <end position="40"/>
    </location>
</feature>
<keyword evidence="1" id="KW-0677">Repeat</keyword>
<dbReference type="PROSITE" id="PS00018">
    <property type="entry name" value="EF_HAND_1"/>
    <property type="match status" value="1"/>
</dbReference>
<evidence type="ECO:0000313" key="5">
    <source>
        <dbReference type="RefSeq" id="XP_028967502.1"/>
    </source>
</evidence>
<dbReference type="InterPro" id="IPR002048">
    <property type="entry name" value="EF_hand_dom"/>
</dbReference>
<keyword evidence="2" id="KW-0106">Calcium</keyword>
<dbReference type="GO" id="GO:0005509">
    <property type="term" value="F:calcium ion binding"/>
    <property type="evidence" value="ECO:0007669"/>
    <property type="project" value="InterPro"/>
</dbReference>
<dbReference type="Proteomes" id="UP000694867">
    <property type="component" value="Unplaced"/>
</dbReference>
<dbReference type="PROSITE" id="PS50222">
    <property type="entry name" value="EF_HAND_2"/>
    <property type="match status" value="1"/>
</dbReference>
<evidence type="ECO:0000256" key="2">
    <source>
        <dbReference type="ARBA" id="ARBA00022837"/>
    </source>
</evidence>
<dbReference type="AlphaFoldDB" id="A0AAJ7WHY1"/>
<proteinExistence type="predicted"/>
<dbReference type="InterPro" id="IPR011992">
    <property type="entry name" value="EF-hand-dom_pair"/>
</dbReference>
<dbReference type="Pfam" id="PF13833">
    <property type="entry name" value="EF-hand_8"/>
    <property type="match status" value="1"/>
</dbReference>
<dbReference type="InterPro" id="IPR018247">
    <property type="entry name" value="EF_Hand_1_Ca_BS"/>
</dbReference>
<dbReference type="RefSeq" id="XP_028967502.1">
    <property type="nucleotide sequence ID" value="XM_029111669.1"/>
</dbReference>
<dbReference type="KEGG" id="goe:100904566"/>
<dbReference type="GO" id="GO:0072686">
    <property type="term" value="C:mitotic spindle"/>
    <property type="evidence" value="ECO:0007669"/>
    <property type="project" value="UniProtKB-ARBA"/>
</dbReference>